<gene>
    <name evidence="1" type="ORF">A2744_02320</name>
</gene>
<dbReference type="STRING" id="1797535.A2744_02320"/>
<evidence type="ECO:0000313" key="1">
    <source>
        <dbReference type="EMBL" id="OGY45501.1"/>
    </source>
</evidence>
<dbReference type="Gene3D" id="3.90.79.10">
    <property type="entry name" value="Nucleoside Triphosphate Pyrophosphohydrolase"/>
    <property type="match status" value="1"/>
</dbReference>
<accession>A0A1G1XZV1</accession>
<reference evidence="1 2" key="1">
    <citation type="journal article" date="2016" name="Nat. Commun.">
        <title>Thousands of microbial genomes shed light on interconnected biogeochemical processes in an aquifer system.</title>
        <authorList>
            <person name="Anantharaman K."/>
            <person name="Brown C.T."/>
            <person name="Hug L.A."/>
            <person name="Sharon I."/>
            <person name="Castelle C.J."/>
            <person name="Probst A.J."/>
            <person name="Thomas B.C."/>
            <person name="Singh A."/>
            <person name="Wilkins M.J."/>
            <person name="Karaoz U."/>
            <person name="Brodie E.L."/>
            <person name="Williams K.H."/>
            <person name="Hubbard S.S."/>
            <person name="Banfield J.F."/>
        </authorList>
    </citation>
    <scope>NUCLEOTIDE SEQUENCE [LARGE SCALE GENOMIC DNA]</scope>
</reference>
<protein>
    <recommendedName>
        <fullName evidence="3">Nudix hydrolase domain-containing protein</fullName>
    </recommendedName>
</protein>
<dbReference type="Proteomes" id="UP000178240">
    <property type="component" value="Unassembled WGS sequence"/>
</dbReference>
<comment type="caution">
    <text evidence="1">The sequence shown here is derived from an EMBL/GenBank/DDBJ whole genome shotgun (WGS) entry which is preliminary data.</text>
</comment>
<sequence>MRPNGEKTDVGTIVSEETVFGDGFLPVIKRVVRTPDGQTREPQLLWDRTGKEFVVAVAIGPDDKFVLVKEPKYGQMEYSVGPAIGAIKQGEDIINAAGRVLLAETGYKVERWYHLITGTVIEIPDKSDGGGHHLMIGINAVKKREPESGCQVILASRQAVEDMLWGRSSLRIDRAMGIAAMFLAIQFLADRNLC</sequence>
<dbReference type="SUPFAM" id="SSF55811">
    <property type="entry name" value="Nudix"/>
    <property type="match status" value="1"/>
</dbReference>
<dbReference type="EMBL" id="MHIE01000019">
    <property type="protein sequence ID" value="OGY45501.1"/>
    <property type="molecule type" value="Genomic_DNA"/>
</dbReference>
<name>A0A1G1XZV1_9BACT</name>
<dbReference type="AlphaFoldDB" id="A0A1G1XZV1"/>
<organism evidence="1 2">
    <name type="scientific">Candidatus Buchananbacteria bacterium RIFCSPHIGHO2_01_FULL_44_11</name>
    <dbReference type="NCBI Taxonomy" id="1797535"/>
    <lineage>
        <taxon>Bacteria</taxon>
        <taxon>Candidatus Buchananiibacteriota</taxon>
    </lineage>
</organism>
<dbReference type="InterPro" id="IPR015797">
    <property type="entry name" value="NUDIX_hydrolase-like_dom_sf"/>
</dbReference>
<proteinExistence type="predicted"/>
<evidence type="ECO:0000313" key="2">
    <source>
        <dbReference type="Proteomes" id="UP000178240"/>
    </source>
</evidence>
<evidence type="ECO:0008006" key="3">
    <source>
        <dbReference type="Google" id="ProtNLM"/>
    </source>
</evidence>